<protein>
    <recommendedName>
        <fullName evidence="3">Metal-binding protein</fullName>
    </recommendedName>
</protein>
<gene>
    <name evidence="1" type="ORF">SpAn4DRAFT_4140</name>
</gene>
<reference evidence="2" key="1">
    <citation type="submission" date="2015-03" db="EMBL/GenBank/DDBJ databases">
        <authorList>
            <person name="Nijsse Bart"/>
        </authorList>
    </citation>
    <scope>NUCLEOTIDE SEQUENCE [LARGE SCALE GENOMIC DNA]</scope>
</reference>
<dbReference type="RefSeq" id="WP_021166614.1">
    <property type="nucleotide sequence ID" value="NZ_CTRP01000015.1"/>
</dbReference>
<evidence type="ECO:0000313" key="2">
    <source>
        <dbReference type="Proteomes" id="UP000049855"/>
    </source>
</evidence>
<accession>A0A0U1L6M5</accession>
<dbReference type="EMBL" id="CTRP01000015">
    <property type="protein sequence ID" value="CQR74783.1"/>
    <property type="molecule type" value="Genomic_DNA"/>
</dbReference>
<dbReference type="Pfam" id="PF08901">
    <property type="entry name" value="DUF1847"/>
    <property type="match status" value="1"/>
</dbReference>
<evidence type="ECO:0000313" key="1">
    <source>
        <dbReference type="EMBL" id="CQR74783.1"/>
    </source>
</evidence>
<proteinExistence type="predicted"/>
<organism evidence="1 2">
    <name type="scientific">Sporomusa ovata</name>
    <dbReference type="NCBI Taxonomy" id="2378"/>
    <lineage>
        <taxon>Bacteria</taxon>
        <taxon>Bacillati</taxon>
        <taxon>Bacillota</taxon>
        <taxon>Negativicutes</taxon>
        <taxon>Selenomonadales</taxon>
        <taxon>Sporomusaceae</taxon>
        <taxon>Sporomusa</taxon>
    </lineage>
</organism>
<dbReference type="AlphaFoldDB" id="A0A0U1L6M5"/>
<dbReference type="Proteomes" id="UP000049855">
    <property type="component" value="Unassembled WGS sequence"/>
</dbReference>
<evidence type="ECO:0008006" key="3">
    <source>
        <dbReference type="Google" id="ProtNLM"/>
    </source>
</evidence>
<dbReference type="InterPro" id="IPR014997">
    <property type="entry name" value="DUF1847"/>
</dbReference>
<sequence length="225" mass="24879">MSDQQAAERLSCADCHQLNCYRQDKRFPDFCLTVTSRGDADINAEIAKAKTIYQTEGPDRQMALAAAEIEGLYYGKLTRVEEIIAFAKRIGAKKIGITTCIGLIEETRVFSKILSAKGLESYSVICKVGSIDKTEIGVPAEYKVQQGRQESLCNPILQARLLNQANTDLNVVVGLCVGHDSLFIKHSDAPVTTLITKDRVLGHNPAAALYTSGFYYKRLLQEEKE</sequence>
<keyword evidence="2" id="KW-1185">Reference proteome</keyword>
<name>A0A0U1L6M5_9FIRM</name>